<dbReference type="InterPro" id="IPR013780">
    <property type="entry name" value="Glyco_hydro_b"/>
</dbReference>
<accession>A0ABV9QRQ0</accession>
<keyword evidence="4" id="KW-1185">Reference proteome</keyword>
<keyword evidence="3" id="KW-0378">Hydrolase</keyword>
<dbReference type="Pfam" id="PF12891">
    <property type="entry name" value="Glyco_hydro_44"/>
    <property type="match status" value="1"/>
</dbReference>
<feature type="chain" id="PRO_5046752882" evidence="1">
    <location>
        <begin position="28"/>
        <end position="563"/>
    </location>
</feature>
<dbReference type="RefSeq" id="WP_380019072.1">
    <property type="nucleotide sequence ID" value="NZ_JBHSHD010000003.1"/>
</dbReference>
<dbReference type="Gene3D" id="2.60.40.1180">
    <property type="entry name" value="Golgi alpha-mannosidase II"/>
    <property type="match status" value="1"/>
</dbReference>
<dbReference type="SUPFAM" id="SSF51445">
    <property type="entry name" value="(Trans)glycosidases"/>
    <property type="match status" value="1"/>
</dbReference>
<reference evidence="4" key="1">
    <citation type="journal article" date="2019" name="Int. J. Syst. Evol. Microbiol.">
        <title>The Global Catalogue of Microorganisms (GCM) 10K type strain sequencing project: providing services to taxonomists for standard genome sequencing and annotation.</title>
        <authorList>
            <consortium name="The Broad Institute Genomics Platform"/>
            <consortium name="The Broad Institute Genome Sequencing Center for Infectious Disease"/>
            <person name="Wu L."/>
            <person name="Ma J."/>
        </authorList>
    </citation>
    <scope>NUCLEOTIDE SEQUENCE [LARGE SCALE GENOMIC DNA]</scope>
    <source>
        <strain evidence="4">CCUG 30340</strain>
    </source>
</reference>
<organism evidence="3 4">
    <name type="scientific">Dokdonella ginsengisoli</name>
    <dbReference type="NCBI Taxonomy" id="363846"/>
    <lineage>
        <taxon>Bacteria</taxon>
        <taxon>Pseudomonadati</taxon>
        <taxon>Pseudomonadota</taxon>
        <taxon>Gammaproteobacteria</taxon>
        <taxon>Lysobacterales</taxon>
        <taxon>Rhodanobacteraceae</taxon>
        <taxon>Dokdonella</taxon>
    </lineage>
</organism>
<name>A0ABV9QRQ0_9GAMM</name>
<dbReference type="Gene3D" id="3.20.20.80">
    <property type="entry name" value="Glycosidases"/>
    <property type="match status" value="1"/>
</dbReference>
<protein>
    <submittedName>
        <fullName evidence="3">Glycoside hydrolase family 44 protein</fullName>
    </submittedName>
</protein>
<evidence type="ECO:0000256" key="1">
    <source>
        <dbReference type="SAM" id="SignalP"/>
    </source>
</evidence>
<keyword evidence="1" id="KW-0732">Signal</keyword>
<gene>
    <name evidence="3" type="ORF">ACFO6Q_03210</name>
</gene>
<dbReference type="InterPro" id="IPR017853">
    <property type="entry name" value="GH"/>
</dbReference>
<comment type="caution">
    <text evidence="3">The sequence shown here is derived from an EMBL/GenBank/DDBJ whole genome shotgun (WGS) entry which is preliminary data.</text>
</comment>
<sequence>MSQARWRHRHALGAACTVCLGLGTALAAPRGERVAVDVDTGADVRAFSPLIFGVAYGDAARNAVVGYPLRRWGGNSTTRYNWRVDVHNAGSDWFFENIPGAADRSQVPPLGNAADAFVGETLAAGTQVLLTIPTIGWTPRADSPQAHPYFAGFSVAKYGAQQQTDPWDPDAGNGVLANGTPITGNDPADTSATAGPAFQRDWIAHLQSAFGTAAAGGVRFYALDNEPMLWNSTHRDVHPAPATYDEIWARAAAYGAAIKQQDPHAAVLGPVTWGYCDLFGSAADTCVDGPDRQAHGGMPFVAWYLQQACTQPLPGGARAVDYLDLHYYPQGFDSSSDDDGAALATRRFAALKELYDPDWVSQSWIADLGGDYARPRLIRRVRAWIDQYCPGTRLALSEYRWSGDGSAGGAVAQAELFGVFAREGVDLATRWIAPVAQSRVERAFTLFLDYDGAGSRVNGSSVRAASADADAIGAYAFVSASRSFVLLTNRGTSAQGAQVRFARPLAAAWTLYGFDAAQPVHALASGTLGGDSLVLDDLPPTSANLLVIESGDGIFADAFEAAQ</sequence>
<feature type="domain" description="Glycoside hydrolase family 44 catalytic" evidence="2">
    <location>
        <begin position="87"/>
        <end position="330"/>
    </location>
</feature>
<evidence type="ECO:0000313" key="3">
    <source>
        <dbReference type="EMBL" id="MFC4819314.1"/>
    </source>
</evidence>
<dbReference type="Proteomes" id="UP001595886">
    <property type="component" value="Unassembled WGS sequence"/>
</dbReference>
<evidence type="ECO:0000313" key="4">
    <source>
        <dbReference type="Proteomes" id="UP001595886"/>
    </source>
</evidence>
<proteinExistence type="predicted"/>
<feature type="signal peptide" evidence="1">
    <location>
        <begin position="1"/>
        <end position="27"/>
    </location>
</feature>
<dbReference type="EMBL" id="JBHSHD010000003">
    <property type="protein sequence ID" value="MFC4819314.1"/>
    <property type="molecule type" value="Genomic_DNA"/>
</dbReference>
<evidence type="ECO:0000259" key="2">
    <source>
        <dbReference type="Pfam" id="PF12891"/>
    </source>
</evidence>
<dbReference type="InterPro" id="IPR024745">
    <property type="entry name" value="GH44_cat"/>
</dbReference>
<dbReference type="GO" id="GO:0016787">
    <property type="term" value="F:hydrolase activity"/>
    <property type="evidence" value="ECO:0007669"/>
    <property type="project" value="UniProtKB-KW"/>
</dbReference>